<dbReference type="PANTHER" id="PTHR10948">
    <property type="entry name" value="TRANSPOSASE"/>
    <property type="match status" value="1"/>
</dbReference>
<dbReference type="EMBL" id="PJNE01000001">
    <property type="protein sequence ID" value="PKW26775.1"/>
    <property type="molecule type" value="Genomic_DNA"/>
</dbReference>
<dbReference type="GO" id="GO:0006313">
    <property type="term" value="P:DNA transposition"/>
    <property type="evidence" value="ECO:0007669"/>
    <property type="project" value="InterPro"/>
</dbReference>
<evidence type="ECO:0000313" key="8">
    <source>
        <dbReference type="EMBL" id="PKW27534.1"/>
    </source>
</evidence>
<comment type="similarity">
    <text evidence="2">Belongs to the transposase IS30 family.</text>
</comment>
<feature type="domain" description="Integrase catalytic" evidence="6">
    <location>
        <begin position="186"/>
        <end position="341"/>
    </location>
</feature>
<dbReference type="EMBL" id="PJNE01000001">
    <property type="protein sequence ID" value="PKW27534.1"/>
    <property type="molecule type" value="Genomic_DNA"/>
</dbReference>
<dbReference type="Proteomes" id="UP000233781">
    <property type="component" value="Unassembled WGS sequence"/>
</dbReference>
<dbReference type="OrthoDB" id="9803231at2"/>
<dbReference type="PANTHER" id="PTHR10948:SF23">
    <property type="entry name" value="TRANSPOSASE INSI FOR INSERTION SEQUENCE ELEMENT IS30A-RELATED"/>
    <property type="match status" value="1"/>
</dbReference>
<dbReference type="InterPro" id="IPR012337">
    <property type="entry name" value="RNaseH-like_sf"/>
</dbReference>
<dbReference type="InterPro" id="IPR025246">
    <property type="entry name" value="IS30-like_HTH"/>
</dbReference>
<evidence type="ECO:0000313" key="10">
    <source>
        <dbReference type="Proteomes" id="UP000233781"/>
    </source>
</evidence>
<evidence type="ECO:0000256" key="2">
    <source>
        <dbReference type="ARBA" id="ARBA00006363"/>
    </source>
</evidence>
<evidence type="ECO:0000259" key="6">
    <source>
        <dbReference type="PROSITE" id="PS50994"/>
    </source>
</evidence>
<dbReference type="GO" id="GO:0015074">
    <property type="term" value="P:DNA integration"/>
    <property type="evidence" value="ECO:0007669"/>
    <property type="project" value="InterPro"/>
</dbReference>
<dbReference type="NCBIfam" id="NF033563">
    <property type="entry name" value="transpos_IS30"/>
    <property type="match status" value="1"/>
</dbReference>
<keyword evidence="5" id="KW-0233">DNA recombination</keyword>
<evidence type="ECO:0000256" key="5">
    <source>
        <dbReference type="ARBA" id="ARBA00023172"/>
    </source>
</evidence>
<accession>A0A2N3YIV1</accession>
<dbReference type="InterPro" id="IPR001598">
    <property type="entry name" value="Transposase_IS30_CS"/>
</dbReference>
<dbReference type="Pfam" id="PF00665">
    <property type="entry name" value="rve"/>
    <property type="match status" value="1"/>
</dbReference>
<evidence type="ECO:0000256" key="1">
    <source>
        <dbReference type="ARBA" id="ARBA00002190"/>
    </source>
</evidence>
<dbReference type="Gene3D" id="3.30.420.10">
    <property type="entry name" value="Ribonuclease H-like superfamily/Ribonuclease H"/>
    <property type="match status" value="1"/>
</dbReference>
<protein>
    <submittedName>
        <fullName evidence="7">IS30 family transposase</fullName>
    </submittedName>
</protein>
<evidence type="ECO:0000256" key="3">
    <source>
        <dbReference type="ARBA" id="ARBA00022578"/>
    </source>
</evidence>
<dbReference type="GO" id="GO:0004803">
    <property type="term" value="F:transposase activity"/>
    <property type="evidence" value="ECO:0007669"/>
    <property type="project" value="InterPro"/>
</dbReference>
<dbReference type="PROSITE" id="PS01043">
    <property type="entry name" value="TRANSPOSASE_IS30"/>
    <property type="match status" value="1"/>
</dbReference>
<dbReference type="Pfam" id="PF13936">
    <property type="entry name" value="HTH_38"/>
    <property type="match status" value="1"/>
</dbReference>
<keyword evidence="10" id="KW-1185">Reference proteome</keyword>
<dbReference type="InterPro" id="IPR053392">
    <property type="entry name" value="Transposase_IS30-like"/>
</dbReference>
<evidence type="ECO:0000256" key="4">
    <source>
        <dbReference type="ARBA" id="ARBA00023125"/>
    </source>
</evidence>
<dbReference type="InterPro" id="IPR051917">
    <property type="entry name" value="Transposase-Integrase"/>
</dbReference>
<dbReference type="PROSITE" id="PS50994">
    <property type="entry name" value="INTEGRASE"/>
    <property type="match status" value="1"/>
</dbReference>
<comment type="function">
    <text evidence="1">Required for the transposition of the insertion element.</text>
</comment>
<gene>
    <name evidence="7" type="ORF">ATL31_1597</name>
    <name evidence="8" type="ORF">ATL31_2380</name>
    <name evidence="9" type="ORF">ATL31_3093</name>
</gene>
<dbReference type="GO" id="GO:0003677">
    <property type="term" value="F:DNA binding"/>
    <property type="evidence" value="ECO:0007669"/>
    <property type="project" value="UniProtKB-KW"/>
</dbReference>
<dbReference type="EMBL" id="PJNE01000001">
    <property type="protein sequence ID" value="PKW28234.1"/>
    <property type="molecule type" value="Genomic_DNA"/>
</dbReference>
<organism evidence="7 10">
    <name type="scientific">Phycicoccus duodecadis</name>
    <dbReference type="NCBI Taxonomy" id="173053"/>
    <lineage>
        <taxon>Bacteria</taxon>
        <taxon>Bacillati</taxon>
        <taxon>Actinomycetota</taxon>
        <taxon>Actinomycetes</taxon>
        <taxon>Micrococcales</taxon>
        <taxon>Intrasporangiaceae</taxon>
        <taxon>Phycicoccus</taxon>
    </lineage>
</organism>
<reference evidence="7 10" key="1">
    <citation type="submission" date="2017-12" db="EMBL/GenBank/DDBJ databases">
        <title>Sequencing the genomes of 1000 Actinobacteria strains.</title>
        <authorList>
            <person name="Klenk H.-P."/>
        </authorList>
    </citation>
    <scope>NUCLEOTIDE SEQUENCE [LARGE SCALE GENOMIC DNA]</scope>
    <source>
        <strain evidence="7 10">DSM 12806</strain>
    </source>
</reference>
<dbReference type="InterPro" id="IPR036397">
    <property type="entry name" value="RNaseH_sf"/>
</dbReference>
<dbReference type="AlphaFoldDB" id="A0A2N3YIV1"/>
<evidence type="ECO:0000313" key="7">
    <source>
        <dbReference type="EMBL" id="PKW26775.1"/>
    </source>
</evidence>
<proteinExistence type="inferred from homology"/>
<keyword evidence="3" id="KW-0815">Transposition</keyword>
<comment type="caution">
    <text evidence="7">The sequence shown here is derived from an EMBL/GenBank/DDBJ whole genome shotgun (WGS) entry which is preliminary data.</text>
</comment>
<evidence type="ECO:0000313" key="9">
    <source>
        <dbReference type="EMBL" id="PKW28234.1"/>
    </source>
</evidence>
<dbReference type="GO" id="GO:0005829">
    <property type="term" value="C:cytosol"/>
    <property type="evidence" value="ECO:0007669"/>
    <property type="project" value="TreeGrafter"/>
</dbReference>
<dbReference type="Gene3D" id="1.10.10.60">
    <property type="entry name" value="Homeodomain-like"/>
    <property type="match status" value="1"/>
</dbReference>
<keyword evidence="4" id="KW-0238">DNA-binding</keyword>
<dbReference type="InterPro" id="IPR001584">
    <property type="entry name" value="Integrase_cat-core"/>
</dbReference>
<sequence length="341" mass="38094">MRVADSGHRLSFEEREAIEEMLARGHTQAEIAREIGRARSTISREIARNLRPKGRTSAGTVRMRPYSARIAQLKAEQRARRPKPTKLSGHRVLAATVQAWIGGTERMSPQQVSNRLKVLFPDDESMRVSHETLYQELYVQGRGHLRADLHHALRTGRARRAPRKAAKRPRVPGELLIANRPKDVDARTVPGHWEGDLIIGKNSASAIGTLVERTTRFVILLHLPGRHDAESVADAIAQQITALPEHLARSLTWDQGVELVGSHQRVRAETGLSVWFCDPASPWQRGSNENTNGLLRQYFPKGTDLSVYTQEDLETVADGLNARPRMTLGWRTPAEALAEVA</sequence>
<name>A0A2N3YIV1_9MICO</name>
<dbReference type="SUPFAM" id="SSF53098">
    <property type="entry name" value="Ribonuclease H-like"/>
    <property type="match status" value="1"/>
</dbReference>